<evidence type="ECO:0000313" key="2">
    <source>
        <dbReference type="Proteomes" id="UP001610444"/>
    </source>
</evidence>
<name>A0ABR4JJ22_9EURO</name>
<dbReference type="Proteomes" id="UP001610444">
    <property type="component" value="Unassembled WGS sequence"/>
</dbReference>
<protein>
    <recommendedName>
        <fullName evidence="3">PCI domain-containing protein</fullName>
    </recommendedName>
</protein>
<organism evidence="1 2">
    <name type="scientific">Aspergillus pseudodeflectus</name>
    <dbReference type="NCBI Taxonomy" id="176178"/>
    <lineage>
        <taxon>Eukaryota</taxon>
        <taxon>Fungi</taxon>
        <taxon>Dikarya</taxon>
        <taxon>Ascomycota</taxon>
        <taxon>Pezizomycotina</taxon>
        <taxon>Eurotiomycetes</taxon>
        <taxon>Eurotiomycetidae</taxon>
        <taxon>Eurotiales</taxon>
        <taxon>Aspergillaceae</taxon>
        <taxon>Aspergillus</taxon>
        <taxon>Aspergillus subgen. Nidulantes</taxon>
    </lineage>
</organism>
<gene>
    <name evidence="1" type="ORF">BJX68DRAFT_190859</name>
</gene>
<keyword evidence="2" id="KW-1185">Reference proteome</keyword>
<dbReference type="EMBL" id="JBFXLR010000069">
    <property type="protein sequence ID" value="KAL2840040.1"/>
    <property type="molecule type" value="Genomic_DNA"/>
</dbReference>
<proteinExistence type="predicted"/>
<dbReference type="RefSeq" id="XP_070893849.1">
    <property type="nucleotide sequence ID" value="XM_071037376.1"/>
</dbReference>
<evidence type="ECO:0008006" key="3">
    <source>
        <dbReference type="Google" id="ProtNLM"/>
    </source>
</evidence>
<dbReference type="GeneID" id="98152540"/>
<comment type="caution">
    <text evidence="1">The sequence shown here is derived from an EMBL/GenBank/DDBJ whole genome shotgun (WGS) entry which is preliminary data.</text>
</comment>
<accession>A0ABR4JJ22</accession>
<reference evidence="1 2" key="1">
    <citation type="submission" date="2024-07" db="EMBL/GenBank/DDBJ databases">
        <title>Section-level genome sequencing and comparative genomics of Aspergillus sections Usti and Cavernicolus.</title>
        <authorList>
            <consortium name="Lawrence Berkeley National Laboratory"/>
            <person name="Nybo J.L."/>
            <person name="Vesth T.C."/>
            <person name="Theobald S."/>
            <person name="Frisvad J.C."/>
            <person name="Larsen T.O."/>
            <person name="Kjaerboelling I."/>
            <person name="Rothschild-Mancinelli K."/>
            <person name="Lyhne E.K."/>
            <person name="Kogle M.E."/>
            <person name="Barry K."/>
            <person name="Clum A."/>
            <person name="Na H."/>
            <person name="Ledsgaard L."/>
            <person name="Lin J."/>
            <person name="Lipzen A."/>
            <person name="Kuo A."/>
            <person name="Riley R."/>
            <person name="Mondo S."/>
            <person name="LaButti K."/>
            <person name="Haridas S."/>
            <person name="Pangalinan J."/>
            <person name="Salamov A.A."/>
            <person name="Simmons B.A."/>
            <person name="Magnuson J.K."/>
            <person name="Chen J."/>
            <person name="Drula E."/>
            <person name="Henrissat B."/>
            <person name="Wiebenga A."/>
            <person name="Lubbers R.J."/>
            <person name="Gomes A.C."/>
            <person name="Macurrencykelacurrency M.R."/>
            <person name="Stajich J."/>
            <person name="Grigoriev I.V."/>
            <person name="Mortensen U.H."/>
            <person name="De vries R.P."/>
            <person name="Baker S.E."/>
            <person name="Andersen M.R."/>
        </authorList>
    </citation>
    <scope>NUCLEOTIDE SEQUENCE [LARGE SCALE GENOMIC DNA]</scope>
    <source>
        <strain evidence="1 2">CBS 756.74</strain>
    </source>
</reference>
<evidence type="ECO:0000313" key="1">
    <source>
        <dbReference type="EMBL" id="KAL2840040.1"/>
    </source>
</evidence>
<sequence>MSSSEETVAQYVAVAQLMQTVQLSWQALEVLKQTAQYTSHQSSLYKKIQEHINITTRGIKNIRETSTTAISESELLEEIFDGSMDSKFTSTATRTLVQMYMSQHRWRDATKAIKKIPQAVWPSFFAVSDDDVRLPFKDVQFCIELAQQLRDCYTYRRQTSKEENVSFRLYRTLRRDRPAGDKVLQSVTQRLIHLYERTRQTDKLVSIHTDVLNDYSKHSGQDNPVVLQQLWTLAELTLPQPASLAYYRRIFEILNKDSNVCDSRSFEPLVIMVTELIKQERYQEALRPCQILFNSLQNPRINVQLRGSGFVRSVYDRYVLCLQMTSADIHVIHNVTVQYRKTCIANFGAQAAIIIHATQALAFIAQGIKQYEAEVTELFESLLEMHSSEVDIDYENIRITLEAIYESHDGIDVTSTELTTQQFNRVITARVKRLSGIRETY</sequence>